<evidence type="ECO:0000313" key="2">
    <source>
        <dbReference type="Proteomes" id="UP001152622"/>
    </source>
</evidence>
<proteinExistence type="predicted"/>
<evidence type="ECO:0000313" key="1">
    <source>
        <dbReference type="EMBL" id="KAJ8344999.1"/>
    </source>
</evidence>
<dbReference type="Proteomes" id="UP001152622">
    <property type="component" value="Chromosome 12"/>
</dbReference>
<sequence length="71" mass="8005">MWYPAGARKHQAPAQETGVTRFFTPACRRSREAVTTRRFETRLIHRGSGGLRCSKPSPPPLIRLKMITPGD</sequence>
<name>A0A9Q1IM65_SYNKA</name>
<keyword evidence="2" id="KW-1185">Reference proteome</keyword>
<dbReference type="EMBL" id="JAINUF010000012">
    <property type="protein sequence ID" value="KAJ8344999.1"/>
    <property type="molecule type" value="Genomic_DNA"/>
</dbReference>
<reference evidence="1" key="1">
    <citation type="journal article" date="2023" name="Science">
        <title>Genome structures resolve the early diversification of teleost fishes.</title>
        <authorList>
            <person name="Parey E."/>
            <person name="Louis A."/>
            <person name="Montfort J."/>
            <person name="Bouchez O."/>
            <person name="Roques C."/>
            <person name="Iampietro C."/>
            <person name="Lluch J."/>
            <person name="Castinel A."/>
            <person name="Donnadieu C."/>
            <person name="Desvignes T."/>
            <person name="Floi Bucao C."/>
            <person name="Jouanno E."/>
            <person name="Wen M."/>
            <person name="Mejri S."/>
            <person name="Dirks R."/>
            <person name="Jansen H."/>
            <person name="Henkel C."/>
            <person name="Chen W.J."/>
            <person name="Zahm M."/>
            <person name="Cabau C."/>
            <person name="Klopp C."/>
            <person name="Thompson A.W."/>
            <person name="Robinson-Rechavi M."/>
            <person name="Braasch I."/>
            <person name="Lecointre G."/>
            <person name="Bobe J."/>
            <person name="Postlethwait J.H."/>
            <person name="Berthelot C."/>
            <person name="Roest Crollius H."/>
            <person name="Guiguen Y."/>
        </authorList>
    </citation>
    <scope>NUCLEOTIDE SEQUENCE</scope>
    <source>
        <strain evidence="1">WJC10195</strain>
    </source>
</reference>
<comment type="caution">
    <text evidence="1">The sequence shown here is derived from an EMBL/GenBank/DDBJ whole genome shotgun (WGS) entry which is preliminary data.</text>
</comment>
<gene>
    <name evidence="1" type="ORF">SKAU_G00291920</name>
</gene>
<organism evidence="1 2">
    <name type="scientific">Synaphobranchus kaupii</name>
    <name type="common">Kaup's arrowtooth eel</name>
    <dbReference type="NCBI Taxonomy" id="118154"/>
    <lineage>
        <taxon>Eukaryota</taxon>
        <taxon>Metazoa</taxon>
        <taxon>Chordata</taxon>
        <taxon>Craniata</taxon>
        <taxon>Vertebrata</taxon>
        <taxon>Euteleostomi</taxon>
        <taxon>Actinopterygii</taxon>
        <taxon>Neopterygii</taxon>
        <taxon>Teleostei</taxon>
        <taxon>Anguilliformes</taxon>
        <taxon>Synaphobranchidae</taxon>
        <taxon>Synaphobranchus</taxon>
    </lineage>
</organism>
<protein>
    <submittedName>
        <fullName evidence="1">Uncharacterized protein</fullName>
    </submittedName>
</protein>
<accession>A0A9Q1IM65</accession>
<dbReference type="AlphaFoldDB" id="A0A9Q1IM65"/>